<comment type="caution">
    <text evidence="4">The sequence shown here is derived from an EMBL/GenBank/DDBJ whole genome shotgun (WGS) entry which is preliminary data.</text>
</comment>
<sequence>MAFQHHIAELRLHCGENALAALPRELDRLGCRRAVVFCGATLSRPGGALALVAQTLGGRMAGAYNGVRGHSPADSAAQGAACIADTKADAVVALGGGSAIVTARAASILAAEDGSAADLCSRIDSEGRTHSPRLDRPKLPQFVLPTTPTTACAKAGSAVQAADGERLALFDPKTRARAVFVDHALIATAPAPLVLAAALNALAMAVEGLESARGDFLSDALLIHALRMLMQDLREWKDHPQDAPRRARLVLAAVLSGRGTDQAGGGLASVLGHAIGHRSQVANGIVNAIVLPHSMRFNLPATRDRLWKLRAGLGGAPDAADVIGTFDALFYDLGVPRRLRDTGLQRADFDAVVADAGADHFLRRNPRHVDDPAQLHALLDAAW</sequence>
<dbReference type="Pfam" id="PF00465">
    <property type="entry name" value="Fe-ADH"/>
    <property type="match status" value="1"/>
</dbReference>
<dbReference type="InterPro" id="IPR039697">
    <property type="entry name" value="Alcohol_dehydrogenase_Fe"/>
</dbReference>
<protein>
    <submittedName>
        <fullName evidence="4">Iron-containing alcohol dehydrogenase family protein</fullName>
    </submittedName>
</protein>
<keyword evidence="1" id="KW-0560">Oxidoreductase</keyword>
<dbReference type="Pfam" id="PF25137">
    <property type="entry name" value="ADH_Fe_C"/>
    <property type="match status" value="1"/>
</dbReference>
<dbReference type="InterPro" id="IPR056798">
    <property type="entry name" value="ADH_Fe_C"/>
</dbReference>
<dbReference type="Proteomes" id="UP001500975">
    <property type="component" value="Unassembled WGS sequence"/>
</dbReference>
<feature type="domain" description="Alcohol dehydrogenase iron-type/glycerol dehydrogenase GldA" evidence="2">
    <location>
        <begin position="11"/>
        <end position="182"/>
    </location>
</feature>
<dbReference type="SUPFAM" id="SSF56796">
    <property type="entry name" value="Dehydroquinate synthase-like"/>
    <property type="match status" value="1"/>
</dbReference>
<dbReference type="CDD" id="cd14866">
    <property type="entry name" value="Fe-ADH-like"/>
    <property type="match status" value="1"/>
</dbReference>
<gene>
    <name evidence="4" type="ORF">GCM10023165_27000</name>
</gene>
<evidence type="ECO:0000259" key="3">
    <source>
        <dbReference type="Pfam" id="PF25137"/>
    </source>
</evidence>
<reference evidence="5" key="1">
    <citation type="journal article" date="2019" name="Int. J. Syst. Evol. Microbiol.">
        <title>The Global Catalogue of Microorganisms (GCM) 10K type strain sequencing project: providing services to taxonomists for standard genome sequencing and annotation.</title>
        <authorList>
            <consortium name="The Broad Institute Genomics Platform"/>
            <consortium name="The Broad Institute Genome Sequencing Center for Infectious Disease"/>
            <person name="Wu L."/>
            <person name="Ma J."/>
        </authorList>
    </citation>
    <scope>NUCLEOTIDE SEQUENCE [LARGE SCALE GENOMIC DNA]</scope>
    <source>
        <strain evidence="5">JCM 17804</strain>
    </source>
</reference>
<proteinExistence type="predicted"/>
<organism evidence="4 5">
    <name type="scientific">Variovorax defluvii</name>
    <dbReference type="NCBI Taxonomy" id="913761"/>
    <lineage>
        <taxon>Bacteria</taxon>
        <taxon>Pseudomonadati</taxon>
        <taxon>Pseudomonadota</taxon>
        <taxon>Betaproteobacteria</taxon>
        <taxon>Burkholderiales</taxon>
        <taxon>Comamonadaceae</taxon>
        <taxon>Variovorax</taxon>
    </lineage>
</organism>
<accession>A0ABP8HT75</accession>
<evidence type="ECO:0000313" key="4">
    <source>
        <dbReference type="EMBL" id="GAA4344092.1"/>
    </source>
</evidence>
<evidence type="ECO:0000313" key="5">
    <source>
        <dbReference type="Proteomes" id="UP001500975"/>
    </source>
</evidence>
<dbReference type="PANTHER" id="PTHR11496:SF83">
    <property type="entry name" value="HYDROXYACID-OXOACID TRANSHYDROGENASE, MITOCHONDRIAL"/>
    <property type="match status" value="1"/>
</dbReference>
<evidence type="ECO:0000256" key="1">
    <source>
        <dbReference type="ARBA" id="ARBA00023002"/>
    </source>
</evidence>
<dbReference type="Gene3D" id="3.40.50.1970">
    <property type="match status" value="1"/>
</dbReference>
<evidence type="ECO:0000259" key="2">
    <source>
        <dbReference type="Pfam" id="PF00465"/>
    </source>
</evidence>
<dbReference type="Gene3D" id="1.20.1090.10">
    <property type="entry name" value="Dehydroquinate synthase-like - alpha domain"/>
    <property type="match status" value="1"/>
</dbReference>
<name>A0ABP8HT75_9BURK</name>
<keyword evidence="5" id="KW-1185">Reference proteome</keyword>
<dbReference type="EMBL" id="BAABGJ010000026">
    <property type="protein sequence ID" value="GAA4344092.1"/>
    <property type="molecule type" value="Genomic_DNA"/>
</dbReference>
<dbReference type="RefSeq" id="WP_345538464.1">
    <property type="nucleotide sequence ID" value="NZ_BAABGJ010000026.1"/>
</dbReference>
<feature type="domain" description="Fe-containing alcohol dehydrogenase-like C-terminal" evidence="3">
    <location>
        <begin position="196"/>
        <end position="382"/>
    </location>
</feature>
<dbReference type="InterPro" id="IPR001670">
    <property type="entry name" value="ADH_Fe/GldA"/>
</dbReference>
<dbReference type="PANTHER" id="PTHR11496">
    <property type="entry name" value="ALCOHOL DEHYDROGENASE"/>
    <property type="match status" value="1"/>
</dbReference>